<dbReference type="AlphaFoldDB" id="A0AAV2Z5Z7"/>
<dbReference type="EMBL" id="DAKRPA010000027">
    <property type="protein sequence ID" value="DBA02786.1"/>
    <property type="molecule type" value="Genomic_DNA"/>
</dbReference>
<sequence length="187" mass="21006">TDWGCYHKSSDVPPDETCHERYDEAYGPTESALQAAAESPLALFFYAMPEALKDQTQPDESKVSERRNNVANPSGCELRCLLSPTSTCGLWKLSRHCSPVSEGPFRLERSVASCPGIVNELIHFTNNKEVRAQNNAPILEEQAPYMGNQAVCDLMCPDIVLPQVRSFILQHVRRHCTHMFEIVNIQD</sequence>
<keyword evidence="2" id="KW-1185">Reference proteome</keyword>
<protein>
    <submittedName>
        <fullName evidence="1">Uncharacterized protein</fullName>
    </submittedName>
</protein>
<comment type="caution">
    <text evidence="1">The sequence shown here is derived from an EMBL/GenBank/DDBJ whole genome shotgun (WGS) entry which is preliminary data.</text>
</comment>
<accession>A0AAV2Z5Z7</accession>
<name>A0AAV2Z5Z7_9STRA</name>
<evidence type="ECO:0000313" key="2">
    <source>
        <dbReference type="Proteomes" id="UP001146120"/>
    </source>
</evidence>
<evidence type="ECO:0000313" key="1">
    <source>
        <dbReference type="EMBL" id="DBA02786.1"/>
    </source>
</evidence>
<feature type="non-terminal residue" evidence="1">
    <location>
        <position position="1"/>
    </location>
</feature>
<gene>
    <name evidence="1" type="ORF">N0F65_010714</name>
</gene>
<dbReference type="Proteomes" id="UP001146120">
    <property type="component" value="Unassembled WGS sequence"/>
</dbReference>
<reference evidence="1" key="2">
    <citation type="journal article" date="2023" name="Microbiol Resour">
        <title>Decontamination and Annotation of the Draft Genome Sequence of the Oomycete Lagenidium giganteum ARSEF 373.</title>
        <authorList>
            <person name="Morgan W.R."/>
            <person name="Tartar A."/>
        </authorList>
    </citation>
    <scope>NUCLEOTIDE SEQUENCE</scope>
    <source>
        <strain evidence="1">ARSEF 373</strain>
    </source>
</reference>
<organism evidence="1 2">
    <name type="scientific">Lagenidium giganteum</name>
    <dbReference type="NCBI Taxonomy" id="4803"/>
    <lineage>
        <taxon>Eukaryota</taxon>
        <taxon>Sar</taxon>
        <taxon>Stramenopiles</taxon>
        <taxon>Oomycota</taxon>
        <taxon>Peronosporomycetes</taxon>
        <taxon>Pythiales</taxon>
        <taxon>Pythiaceae</taxon>
    </lineage>
</organism>
<reference evidence="1" key="1">
    <citation type="submission" date="2022-11" db="EMBL/GenBank/DDBJ databases">
        <authorList>
            <person name="Morgan W.R."/>
            <person name="Tartar A."/>
        </authorList>
    </citation>
    <scope>NUCLEOTIDE SEQUENCE</scope>
    <source>
        <strain evidence="1">ARSEF 373</strain>
    </source>
</reference>
<proteinExistence type="predicted"/>